<dbReference type="PANTHER" id="PTHR10012:SF3">
    <property type="entry name" value="SERINE_THREONINE-PROTEIN PHOSPHATASE 2A ACTIVATOR 1"/>
    <property type="match status" value="1"/>
</dbReference>
<evidence type="ECO:0000256" key="7">
    <source>
        <dbReference type="ARBA" id="ARBA00023235"/>
    </source>
</evidence>
<dbReference type="InterPro" id="IPR037218">
    <property type="entry name" value="PTPA_sf"/>
</dbReference>
<dbReference type="EC" id="5.2.1.8" evidence="9"/>
<dbReference type="Pfam" id="PF03095">
    <property type="entry name" value="PTPA"/>
    <property type="match status" value="1"/>
</dbReference>
<name>A0A9P8T3U4_9ASCO</name>
<comment type="function">
    <text evidence="9">PPIases accelerate the folding of proteins. It catalyzes the cis-trans isomerization of proline imidic peptide bonds in oligopeptides.</text>
</comment>
<keyword evidence="8" id="KW-0539">Nucleus</keyword>
<organism evidence="10 11">
    <name type="scientific">Ogataea polymorpha</name>
    <dbReference type="NCBI Taxonomy" id="460523"/>
    <lineage>
        <taxon>Eukaryota</taxon>
        <taxon>Fungi</taxon>
        <taxon>Dikarya</taxon>
        <taxon>Ascomycota</taxon>
        <taxon>Saccharomycotina</taxon>
        <taxon>Pichiomycetes</taxon>
        <taxon>Pichiales</taxon>
        <taxon>Pichiaceae</taxon>
        <taxon>Ogataea</taxon>
    </lineage>
</organism>
<comment type="subcellular location">
    <subcellularLocation>
        <location evidence="3 9">Cytoplasm</location>
    </subcellularLocation>
    <subcellularLocation>
        <location evidence="2">Nucleus</location>
    </subcellularLocation>
</comment>
<gene>
    <name evidence="10" type="ORF">OGATHE_003901</name>
</gene>
<accession>A0A9P8T3U4</accession>
<comment type="catalytic activity">
    <reaction evidence="1 9">
        <text>[protein]-peptidylproline (omega=180) = [protein]-peptidylproline (omega=0)</text>
        <dbReference type="Rhea" id="RHEA:16237"/>
        <dbReference type="Rhea" id="RHEA-COMP:10747"/>
        <dbReference type="Rhea" id="RHEA-COMP:10748"/>
        <dbReference type="ChEBI" id="CHEBI:83833"/>
        <dbReference type="ChEBI" id="CHEBI:83834"/>
        <dbReference type="EC" id="5.2.1.8"/>
    </reaction>
</comment>
<evidence type="ECO:0000313" key="10">
    <source>
        <dbReference type="EMBL" id="KAH3665086.1"/>
    </source>
</evidence>
<keyword evidence="11" id="KW-1185">Reference proteome</keyword>
<dbReference type="SUPFAM" id="SSF140984">
    <property type="entry name" value="PTPA-like"/>
    <property type="match status" value="1"/>
</dbReference>
<dbReference type="AlphaFoldDB" id="A0A9P8T3U4"/>
<dbReference type="GO" id="GO:0008160">
    <property type="term" value="F:protein tyrosine phosphatase activator activity"/>
    <property type="evidence" value="ECO:0007669"/>
    <property type="project" value="TreeGrafter"/>
</dbReference>
<dbReference type="GO" id="GO:0005737">
    <property type="term" value="C:cytoplasm"/>
    <property type="evidence" value="ECO:0007669"/>
    <property type="project" value="UniProtKB-SubCell"/>
</dbReference>
<evidence type="ECO:0000256" key="6">
    <source>
        <dbReference type="ARBA" id="ARBA00023110"/>
    </source>
</evidence>
<dbReference type="CDD" id="cd04087">
    <property type="entry name" value="PTPA"/>
    <property type="match status" value="1"/>
</dbReference>
<comment type="similarity">
    <text evidence="4 9">Belongs to the PTPA-type PPIase family.</text>
</comment>
<dbReference type="GO" id="GO:0000159">
    <property type="term" value="C:protein phosphatase type 2A complex"/>
    <property type="evidence" value="ECO:0007669"/>
    <property type="project" value="TreeGrafter"/>
</dbReference>
<dbReference type="PANTHER" id="PTHR10012">
    <property type="entry name" value="SERINE/THREONINE-PROTEIN PHOSPHATASE 2A REGULATORY SUBUNIT B"/>
    <property type="match status" value="1"/>
</dbReference>
<evidence type="ECO:0000256" key="3">
    <source>
        <dbReference type="ARBA" id="ARBA00004496"/>
    </source>
</evidence>
<dbReference type="EMBL" id="JAEUBD010001178">
    <property type="protein sequence ID" value="KAH3665086.1"/>
    <property type="molecule type" value="Genomic_DNA"/>
</dbReference>
<dbReference type="InterPro" id="IPR004327">
    <property type="entry name" value="Phstyr_phstse_ac"/>
</dbReference>
<dbReference type="Proteomes" id="UP000788993">
    <property type="component" value="Unassembled WGS sequence"/>
</dbReference>
<keyword evidence="6 9" id="KW-0697">Rotamase</keyword>
<dbReference type="GO" id="GO:0005634">
    <property type="term" value="C:nucleus"/>
    <property type="evidence" value="ECO:0007669"/>
    <property type="project" value="UniProtKB-SubCell"/>
</dbReference>
<dbReference type="InterPro" id="IPR043170">
    <property type="entry name" value="PTPA_C_lid"/>
</dbReference>
<dbReference type="Gene3D" id="1.20.120.1150">
    <property type="match status" value="1"/>
</dbReference>
<evidence type="ECO:0000256" key="8">
    <source>
        <dbReference type="ARBA" id="ARBA00023242"/>
    </source>
</evidence>
<evidence type="ECO:0000256" key="1">
    <source>
        <dbReference type="ARBA" id="ARBA00000971"/>
    </source>
</evidence>
<reference evidence="10" key="1">
    <citation type="journal article" date="2021" name="Open Biol.">
        <title>Shared evolutionary footprints suggest mitochondrial oxidative damage underlies multiple complex I losses in fungi.</title>
        <authorList>
            <person name="Schikora-Tamarit M.A."/>
            <person name="Marcet-Houben M."/>
            <person name="Nosek J."/>
            <person name="Gabaldon T."/>
        </authorList>
    </citation>
    <scope>NUCLEOTIDE SEQUENCE</scope>
    <source>
        <strain evidence="10">NCAIM Y.01608</strain>
    </source>
</reference>
<keyword evidence="5 9" id="KW-0963">Cytoplasm</keyword>
<evidence type="ECO:0000256" key="9">
    <source>
        <dbReference type="RuleBase" id="RU361210"/>
    </source>
</evidence>
<evidence type="ECO:0000256" key="4">
    <source>
        <dbReference type="ARBA" id="ARBA00011019"/>
    </source>
</evidence>
<protein>
    <recommendedName>
        <fullName evidence="9">Serine/threonine-protein phosphatase 2A activator</fullName>
        <ecNumber evidence="9">5.2.1.8</ecNumber>
    </recommendedName>
    <alternativeName>
        <fullName evidence="9">Phosphotyrosyl phosphatase activator</fullName>
    </alternativeName>
</protein>
<dbReference type="GO" id="GO:0003755">
    <property type="term" value="F:peptidyl-prolyl cis-trans isomerase activity"/>
    <property type="evidence" value="ECO:0007669"/>
    <property type="project" value="UniProtKB-KW"/>
</dbReference>
<comment type="caution">
    <text evidence="10">The sequence shown here is derived from an EMBL/GenBank/DDBJ whole genome shotgun (WGS) entry which is preliminary data.</text>
</comment>
<sequence>MAVPRLDLEHSLLEWSPPAKKIHGSVDVQSFLHSMAIDRIKTALMLICQKVSLKTVPEGVLDTSLVESPNESVSSPILDLPRPTTEFDQKTLSSNVQRVLDFLAEFNLLVDQVPPKPGPRRYGNMACRDWHDQLEKQVDSWFDLHLRPLFASQVDGQFTGFVSEARYYILGAFGSRERLDYGTGHELSFLAFFASLLMCQLLDQDSLEGTEILVIFGKYYDLVKRLILTYTLEPAGSHGVWGLDDHFHLIYIIGASQLVDSETVGTDRKSARAMNFRVGLTPSTVLNPAVTKQQAHRNLFYNAIGFIRRVKKGNFSEHSPLLYEICTSKPWEKIALGMIKMFQGEVLSKFPVVQHFYFGNVLFPWIDAVSLRALPESSPDTEPEKTAPAKTDYRSEAELAMHSLYQRREEELAMLAEKRPSGAPRATRAPWK</sequence>
<evidence type="ECO:0000256" key="5">
    <source>
        <dbReference type="ARBA" id="ARBA00022490"/>
    </source>
</evidence>
<reference evidence="10" key="2">
    <citation type="submission" date="2021-01" db="EMBL/GenBank/DDBJ databases">
        <authorList>
            <person name="Schikora-Tamarit M.A."/>
        </authorList>
    </citation>
    <scope>NUCLEOTIDE SEQUENCE</scope>
    <source>
        <strain evidence="10">NCAIM Y.01608</strain>
    </source>
</reference>
<keyword evidence="7 9" id="KW-0413">Isomerase</keyword>
<dbReference type="PIRSF" id="PIRSF016325">
    <property type="entry name" value="Phstyr_phstse_ac"/>
    <property type="match status" value="1"/>
</dbReference>
<evidence type="ECO:0000313" key="11">
    <source>
        <dbReference type="Proteomes" id="UP000788993"/>
    </source>
</evidence>
<dbReference type="GO" id="GO:0007052">
    <property type="term" value="P:mitotic spindle organization"/>
    <property type="evidence" value="ECO:0007669"/>
    <property type="project" value="TreeGrafter"/>
</dbReference>
<proteinExistence type="inferred from homology"/>
<evidence type="ECO:0000256" key="2">
    <source>
        <dbReference type="ARBA" id="ARBA00004123"/>
    </source>
</evidence>